<feature type="transmembrane region" description="Helical" evidence="1">
    <location>
        <begin position="73"/>
        <end position="93"/>
    </location>
</feature>
<dbReference type="Pfam" id="PF26041">
    <property type="entry name" value="DUF8011"/>
    <property type="match status" value="1"/>
</dbReference>
<dbReference type="AlphaFoldDB" id="A0A0D6JM17"/>
<protein>
    <submittedName>
        <fullName evidence="2">Uncharacterized protein</fullName>
    </submittedName>
</protein>
<evidence type="ECO:0000313" key="2">
    <source>
        <dbReference type="EMBL" id="CQR48638.1"/>
    </source>
</evidence>
<sequence>MPSIVDKTVFSEPSGGLFPVVQLCGALVMSGLYWQYAVVEQSMSGNWLLFMIAGTALSGVAESLPNNRRREAGVLRLAAVLVLTCLLAVLFLAPELLME</sequence>
<gene>
    <name evidence="2" type="ORF">BN996_00085</name>
</gene>
<name>A0A0D6JM17_9EURY</name>
<dbReference type="Proteomes" id="UP000198902">
    <property type="component" value="Unassembled WGS sequence"/>
</dbReference>
<dbReference type="RefSeq" id="WP_089776707.1">
    <property type="nucleotide sequence ID" value="NZ_CABLRR010000001.1"/>
</dbReference>
<accession>A0A0D6JM17</accession>
<feature type="transmembrane region" description="Helical" evidence="1">
    <location>
        <begin position="16"/>
        <end position="37"/>
    </location>
</feature>
<proteinExistence type="predicted"/>
<reference evidence="3" key="1">
    <citation type="submission" date="2015-03" db="EMBL/GenBank/DDBJ databases">
        <authorList>
            <person name="Urmite Genomes"/>
        </authorList>
    </citation>
    <scope>NUCLEOTIDE SEQUENCE [LARGE SCALE GENOMIC DNA]</scope>
    <source>
        <strain evidence="3">Arc-Hr</strain>
    </source>
</reference>
<evidence type="ECO:0000256" key="1">
    <source>
        <dbReference type="SAM" id="Phobius"/>
    </source>
</evidence>
<organism evidence="2 3">
    <name type="scientific">Haloferax massiliensis</name>
    <dbReference type="NCBI Taxonomy" id="1476858"/>
    <lineage>
        <taxon>Archaea</taxon>
        <taxon>Methanobacteriati</taxon>
        <taxon>Methanobacteriota</taxon>
        <taxon>Stenosarchaea group</taxon>
        <taxon>Halobacteria</taxon>
        <taxon>Halobacteriales</taxon>
        <taxon>Haloferacaceae</taxon>
        <taxon>Haloferax</taxon>
    </lineage>
</organism>
<dbReference type="EMBL" id="CSTE01000001">
    <property type="protein sequence ID" value="CQR48638.1"/>
    <property type="molecule type" value="Genomic_DNA"/>
</dbReference>
<evidence type="ECO:0000313" key="3">
    <source>
        <dbReference type="Proteomes" id="UP000198902"/>
    </source>
</evidence>
<keyword evidence="1" id="KW-1133">Transmembrane helix</keyword>
<keyword evidence="3" id="KW-1185">Reference proteome</keyword>
<dbReference type="OrthoDB" id="351217at2157"/>
<keyword evidence="1" id="KW-0812">Transmembrane</keyword>
<keyword evidence="1" id="KW-0472">Membrane</keyword>
<dbReference type="InterPro" id="IPR058324">
    <property type="entry name" value="DUF8011"/>
</dbReference>